<evidence type="ECO:0000313" key="3">
    <source>
        <dbReference type="EMBL" id="CAA6813456.1"/>
    </source>
</evidence>
<reference evidence="3" key="1">
    <citation type="submission" date="2020-01" db="EMBL/GenBank/DDBJ databases">
        <authorList>
            <person name="Meier V. D."/>
            <person name="Meier V D."/>
        </authorList>
    </citation>
    <scope>NUCLEOTIDE SEQUENCE</scope>
    <source>
        <strain evidence="3">HLG_WM_MAG_10</strain>
    </source>
</reference>
<keyword evidence="1" id="KW-0175">Coiled coil</keyword>
<protein>
    <submittedName>
        <fullName evidence="3">Uncharacterized protein</fullName>
    </submittedName>
</protein>
<keyword evidence="2" id="KW-0812">Transmembrane</keyword>
<keyword evidence="2" id="KW-0472">Membrane</keyword>
<feature type="transmembrane region" description="Helical" evidence="2">
    <location>
        <begin position="6"/>
        <end position="26"/>
    </location>
</feature>
<accession>A0A6S6TAS9</accession>
<proteinExistence type="predicted"/>
<feature type="non-terminal residue" evidence="3">
    <location>
        <position position="134"/>
    </location>
</feature>
<dbReference type="EMBL" id="CACVAQ010000201">
    <property type="protein sequence ID" value="CAA6813456.1"/>
    <property type="molecule type" value="Genomic_DNA"/>
</dbReference>
<sequence length="134" mass="15372">MWCTWLFPLILLFGSAIIGCIIGWLWRNPKIKELNEHSENLTNTFNQELSANKKTITTLQADATTLNKEKTDWETKCLTTQKSATHWENTAKRNESLVKELNLSVANWEEKYNTVNTKAIELTASLEKQTKTVA</sequence>
<feature type="coiled-coil region" evidence="1">
    <location>
        <begin position="91"/>
        <end position="118"/>
    </location>
</feature>
<name>A0A6S6TAS9_9BACT</name>
<evidence type="ECO:0000256" key="1">
    <source>
        <dbReference type="SAM" id="Coils"/>
    </source>
</evidence>
<dbReference type="AlphaFoldDB" id="A0A6S6TAS9"/>
<keyword evidence="2" id="KW-1133">Transmembrane helix</keyword>
<gene>
    <name evidence="3" type="ORF">HELGO_WM40055</name>
</gene>
<evidence type="ECO:0000256" key="2">
    <source>
        <dbReference type="SAM" id="Phobius"/>
    </source>
</evidence>
<organism evidence="3">
    <name type="scientific">uncultured Aureispira sp</name>
    <dbReference type="NCBI Taxonomy" id="1331704"/>
    <lineage>
        <taxon>Bacteria</taxon>
        <taxon>Pseudomonadati</taxon>
        <taxon>Bacteroidota</taxon>
        <taxon>Saprospiria</taxon>
        <taxon>Saprospirales</taxon>
        <taxon>Saprospiraceae</taxon>
        <taxon>Aureispira</taxon>
        <taxon>environmental samples</taxon>
    </lineage>
</organism>